<evidence type="ECO:0000256" key="1">
    <source>
        <dbReference type="ARBA" id="ARBA00022729"/>
    </source>
</evidence>
<comment type="caution">
    <text evidence="3">The sequence shown here is derived from an EMBL/GenBank/DDBJ whole genome shotgun (WGS) entry which is preliminary data.</text>
</comment>
<keyword evidence="1 2" id="KW-0732">Signal</keyword>
<dbReference type="PANTHER" id="PTHR45966:SF13">
    <property type="entry name" value="GDSL ESTERASE_LIPASE"/>
    <property type="match status" value="1"/>
</dbReference>
<proteinExistence type="predicted"/>
<dbReference type="GO" id="GO:0016788">
    <property type="term" value="F:hydrolase activity, acting on ester bonds"/>
    <property type="evidence" value="ECO:0007669"/>
    <property type="project" value="InterPro"/>
</dbReference>
<protein>
    <recommendedName>
        <fullName evidence="5">SGNH hydrolase-type esterase domain-containing protein</fullName>
    </recommendedName>
</protein>
<dbReference type="Pfam" id="PF00657">
    <property type="entry name" value="Lipase_GDSL"/>
    <property type="match status" value="1"/>
</dbReference>
<dbReference type="PANTHER" id="PTHR45966">
    <property type="entry name" value="GDSL-LIKE LIPASE/ACYLHYDROLASE"/>
    <property type="match status" value="1"/>
</dbReference>
<dbReference type="InterPro" id="IPR036514">
    <property type="entry name" value="SGNH_hydro_sf"/>
</dbReference>
<evidence type="ECO:0000313" key="3">
    <source>
        <dbReference type="EMBL" id="KAI9271636.1"/>
    </source>
</evidence>
<dbReference type="Gene3D" id="3.40.50.1110">
    <property type="entry name" value="SGNH hydrolase"/>
    <property type="match status" value="1"/>
</dbReference>
<dbReference type="InterPro" id="IPR044552">
    <property type="entry name" value="GLIP1-5/GLL25"/>
</dbReference>
<reference evidence="3" key="2">
    <citation type="submission" date="2023-02" db="EMBL/GenBank/DDBJ databases">
        <authorList>
            <consortium name="DOE Joint Genome Institute"/>
            <person name="Mondo S.J."/>
            <person name="Chang Y."/>
            <person name="Wang Y."/>
            <person name="Ahrendt S."/>
            <person name="Andreopoulos W."/>
            <person name="Barry K."/>
            <person name="Beard J."/>
            <person name="Benny G.L."/>
            <person name="Blankenship S."/>
            <person name="Bonito G."/>
            <person name="Cuomo C."/>
            <person name="Desiro A."/>
            <person name="Gervers K.A."/>
            <person name="Hundley H."/>
            <person name="Kuo A."/>
            <person name="LaButti K."/>
            <person name="Lang B.F."/>
            <person name="Lipzen A."/>
            <person name="O'Donnell K."/>
            <person name="Pangilinan J."/>
            <person name="Reynolds N."/>
            <person name="Sandor L."/>
            <person name="Smith M.W."/>
            <person name="Tsang A."/>
            <person name="Grigoriev I.V."/>
            <person name="Stajich J.E."/>
            <person name="Spatafora J.W."/>
        </authorList>
    </citation>
    <scope>NUCLEOTIDE SEQUENCE</scope>
    <source>
        <strain evidence="3">RSA 2281</strain>
    </source>
</reference>
<feature type="signal peptide" evidence="2">
    <location>
        <begin position="1"/>
        <end position="20"/>
    </location>
</feature>
<evidence type="ECO:0000256" key="2">
    <source>
        <dbReference type="SAM" id="SignalP"/>
    </source>
</evidence>
<dbReference type="EMBL" id="JAIXMP010000006">
    <property type="protein sequence ID" value="KAI9271636.1"/>
    <property type="molecule type" value="Genomic_DNA"/>
</dbReference>
<dbReference type="Proteomes" id="UP001209540">
    <property type="component" value="Unassembled WGS sequence"/>
</dbReference>
<keyword evidence="4" id="KW-1185">Reference proteome</keyword>
<sequence length="311" mass="35289">MSYFIYYVTLFVIIWITACAAQESPRNPFIVFGDSYTAEHTDPCNGPKWIRELENTWNNLSISNFAVGGACCYKNDDGPSPPITRQIDSYFEQEPVNDPDSSIYAIFVGINDLVQNEAYNDIVVCIQGQTTRLIEQAHGKQFLIFNMVPFDHSPRIRIENITEYAAEWIEKFNLELNTTISSMQRQYPNTTIVLIDTHTTFLNILNHPTDYGITQGVIDYYTHVHPDPGSDPGKLLTTGNQYFWFDQSHITSGVHDQIHKAIVAQQPFPYLPLMDPNSPSPPPHSIASSPLRDYHCNYALVAFFIALVSIL</sequence>
<organism evidence="3 4">
    <name type="scientific">Phascolomyces articulosus</name>
    <dbReference type="NCBI Taxonomy" id="60185"/>
    <lineage>
        <taxon>Eukaryota</taxon>
        <taxon>Fungi</taxon>
        <taxon>Fungi incertae sedis</taxon>
        <taxon>Mucoromycota</taxon>
        <taxon>Mucoromycotina</taxon>
        <taxon>Mucoromycetes</taxon>
        <taxon>Mucorales</taxon>
        <taxon>Lichtheimiaceae</taxon>
        <taxon>Phascolomyces</taxon>
    </lineage>
</organism>
<dbReference type="InterPro" id="IPR001087">
    <property type="entry name" value="GDSL"/>
</dbReference>
<gene>
    <name evidence="3" type="ORF">BDA99DRAFT_500561</name>
</gene>
<feature type="chain" id="PRO_5042047758" description="SGNH hydrolase-type esterase domain-containing protein" evidence="2">
    <location>
        <begin position="21"/>
        <end position="311"/>
    </location>
</feature>
<name>A0AAD5K6E2_9FUNG</name>
<dbReference type="AlphaFoldDB" id="A0AAD5K6E2"/>
<reference evidence="3" key="1">
    <citation type="journal article" date="2022" name="IScience">
        <title>Evolution of zygomycete secretomes and the origins of terrestrial fungal ecologies.</title>
        <authorList>
            <person name="Chang Y."/>
            <person name="Wang Y."/>
            <person name="Mondo S."/>
            <person name="Ahrendt S."/>
            <person name="Andreopoulos W."/>
            <person name="Barry K."/>
            <person name="Beard J."/>
            <person name="Benny G.L."/>
            <person name="Blankenship S."/>
            <person name="Bonito G."/>
            <person name="Cuomo C."/>
            <person name="Desiro A."/>
            <person name="Gervers K.A."/>
            <person name="Hundley H."/>
            <person name="Kuo A."/>
            <person name="LaButti K."/>
            <person name="Lang B.F."/>
            <person name="Lipzen A."/>
            <person name="O'Donnell K."/>
            <person name="Pangilinan J."/>
            <person name="Reynolds N."/>
            <person name="Sandor L."/>
            <person name="Smith M.E."/>
            <person name="Tsang A."/>
            <person name="Grigoriev I.V."/>
            <person name="Stajich J.E."/>
            <person name="Spatafora J.W."/>
        </authorList>
    </citation>
    <scope>NUCLEOTIDE SEQUENCE</scope>
    <source>
        <strain evidence="3">RSA 2281</strain>
    </source>
</reference>
<evidence type="ECO:0000313" key="4">
    <source>
        <dbReference type="Proteomes" id="UP001209540"/>
    </source>
</evidence>
<evidence type="ECO:0008006" key="5">
    <source>
        <dbReference type="Google" id="ProtNLM"/>
    </source>
</evidence>
<dbReference type="SUPFAM" id="SSF52266">
    <property type="entry name" value="SGNH hydrolase"/>
    <property type="match status" value="1"/>
</dbReference>
<accession>A0AAD5K6E2</accession>